<dbReference type="STRING" id="870435.A0A0C3JGZ3"/>
<accession>A0A0C3JGZ3</accession>
<dbReference type="AlphaFoldDB" id="A0A0C3JGZ3"/>
<dbReference type="HOGENOM" id="CLU_089568_3_1_1"/>
<sequence length="170" mass="18658">MPTSTPSTSVASREEWGRNVCVLTYDELDVQSITRSVEDDGAGATVVFVGTTRNTFKGKVVTRLEYQAYSKLAIKTVAEVVRNAHDGSVRRASNSTSTSHVISSAVHHRLGAVPVGEASIVIAVSSPHRQEAFVACEQILEGVKQKAQIWKREYYQGEDEEKAVWKANYS</sequence>
<gene>
    <name evidence="1" type="ORF">M404DRAFT_937421</name>
</gene>
<evidence type="ECO:0000313" key="1">
    <source>
        <dbReference type="EMBL" id="KIO08323.1"/>
    </source>
</evidence>
<proteinExistence type="predicted"/>
<dbReference type="EMBL" id="KN831957">
    <property type="protein sequence ID" value="KIO08323.1"/>
    <property type="molecule type" value="Genomic_DNA"/>
</dbReference>
<dbReference type="InterPro" id="IPR003448">
    <property type="entry name" value="Mopterin_biosynth_MoaE"/>
</dbReference>
<keyword evidence="2" id="KW-1185">Reference proteome</keyword>
<reference evidence="1 2" key="1">
    <citation type="submission" date="2014-04" db="EMBL/GenBank/DDBJ databases">
        <authorList>
            <consortium name="DOE Joint Genome Institute"/>
            <person name="Kuo A."/>
            <person name="Kohler A."/>
            <person name="Costa M.D."/>
            <person name="Nagy L.G."/>
            <person name="Floudas D."/>
            <person name="Copeland A."/>
            <person name="Barry K.W."/>
            <person name="Cichocki N."/>
            <person name="Veneault-Fourrey C."/>
            <person name="LaButti K."/>
            <person name="Lindquist E.A."/>
            <person name="Lipzen A."/>
            <person name="Lundell T."/>
            <person name="Morin E."/>
            <person name="Murat C."/>
            <person name="Sun H."/>
            <person name="Tunlid A."/>
            <person name="Henrissat B."/>
            <person name="Grigoriev I.V."/>
            <person name="Hibbett D.S."/>
            <person name="Martin F."/>
            <person name="Nordberg H.P."/>
            <person name="Cantor M.N."/>
            <person name="Hua S.X."/>
        </authorList>
    </citation>
    <scope>NUCLEOTIDE SEQUENCE [LARGE SCALE GENOMIC DNA]</scope>
    <source>
        <strain evidence="1 2">Marx 270</strain>
    </source>
</reference>
<organism evidence="1 2">
    <name type="scientific">Pisolithus tinctorius Marx 270</name>
    <dbReference type="NCBI Taxonomy" id="870435"/>
    <lineage>
        <taxon>Eukaryota</taxon>
        <taxon>Fungi</taxon>
        <taxon>Dikarya</taxon>
        <taxon>Basidiomycota</taxon>
        <taxon>Agaricomycotina</taxon>
        <taxon>Agaricomycetes</taxon>
        <taxon>Agaricomycetidae</taxon>
        <taxon>Boletales</taxon>
        <taxon>Sclerodermatineae</taxon>
        <taxon>Pisolithaceae</taxon>
        <taxon>Pisolithus</taxon>
    </lineage>
</organism>
<evidence type="ECO:0000313" key="2">
    <source>
        <dbReference type="Proteomes" id="UP000054217"/>
    </source>
</evidence>
<dbReference type="SUPFAM" id="SSF54690">
    <property type="entry name" value="Molybdopterin synthase subunit MoaE"/>
    <property type="match status" value="1"/>
</dbReference>
<dbReference type="Pfam" id="PF02391">
    <property type="entry name" value="MoaE"/>
    <property type="match status" value="1"/>
</dbReference>
<dbReference type="CDD" id="cd00756">
    <property type="entry name" value="MoaE"/>
    <property type="match status" value="1"/>
</dbReference>
<dbReference type="Gene3D" id="3.90.1170.40">
    <property type="entry name" value="Molybdopterin biosynthesis MoaE subunit"/>
    <property type="match status" value="1"/>
</dbReference>
<name>A0A0C3JGZ3_PISTI</name>
<dbReference type="Proteomes" id="UP000054217">
    <property type="component" value="Unassembled WGS sequence"/>
</dbReference>
<dbReference type="InterPro" id="IPR036563">
    <property type="entry name" value="MoaE_sf"/>
</dbReference>
<dbReference type="GO" id="GO:0006777">
    <property type="term" value="P:Mo-molybdopterin cofactor biosynthetic process"/>
    <property type="evidence" value="ECO:0007669"/>
    <property type="project" value="InterPro"/>
</dbReference>
<dbReference type="InParanoid" id="A0A0C3JGZ3"/>
<dbReference type="OrthoDB" id="5531344at2759"/>
<protein>
    <submittedName>
        <fullName evidence="1">Uncharacterized protein</fullName>
    </submittedName>
</protein>
<reference evidence="2" key="2">
    <citation type="submission" date="2015-01" db="EMBL/GenBank/DDBJ databases">
        <title>Evolutionary Origins and Diversification of the Mycorrhizal Mutualists.</title>
        <authorList>
            <consortium name="DOE Joint Genome Institute"/>
            <consortium name="Mycorrhizal Genomics Consortium"/>
            <person name="Kohler A."/>
            <person name="Kuo A."/>
            <person name="Nagy L.G."/>
            <person name="Floudas D."/>
            <person name="Copeland A."/>
            <person name="Barry K.W."/>
            <person name="Cichocki N."/>
            <person name="Veneault-Fourrey C."/>
            <person name="LaButti K."/>
            <person name="Lindquist E.A."/>
            <person name="Lipzen A."/>
            <person name="Lundell T."/>
            <person name="Morin E."/>
            <person name="Murat C."/>
            <person name="Riley R."/>
            <person name="Ohm R."/>
            <person name="Sun H."/>
            <person name="Tunlid A."/>
            <person name="Henrissat B."/>
            <person name="Grigoriev I.V."/>
            <person name="Hibbett D.S."/>
            <person name="Martin F."/>
        </authorList>
    </citation>
    <scope>NUCLEOTIDE SEQUENCE [LARGE SCALE GENOMIC DNA]</scope>
    <source>
        <strain evidence="2">Marx 270</strain>
    </source>
</reference>
<dbReference type="PANTHER" id="PTHR23404">
    <property type="entry name" value="MOLYBDOPTERIN SYNTHASE RELATED"/>
    <property type="match status" value="1"/>
</dbReference>